<dbReference type="PANTHER" id="PTHR12596">
    <property type="entry name" value="EXPORTIN 4,7-RELATED"/>
    <property type="match status" value="1"/>
</dbReference>
<keyword evidence="7" id="KW-0539">Nucleus</keyword>
<comment type="similarity">
    <text evidence="3">Belongs to the exportin family.</text>
</comment>
<feature type="compositionally biased region" description="Low complexity" evidence="9">
    <location>
        <begin position="251"/>
        <end position="265"/>
    </location>
</feature>
<name>A0A9W8HDR4_9FUNG</name>
<protein>
    <recommendedName>
        <fullName evidence="8">Exportin-4</fullName>
    </recommendedName>
</protein>
<evidence type="ECO:0000256" key="7">
    <source>
        <dbReference type="ARBA" id="ARBA00023242"/>
    </source>
</evidence>
<dbReference type="GO" id="GO:0005643">
    <property type="term" value="C:nuclear pore"/>
    <property type="evidence" value="ECO:0007669"/>
    <property type="project" value="TreeGrafter"/>
</dbReference>
<proteinExistence type="inferred from homology"/>
<accession>A0A9W8HDR4</accession>
<dbReference type="GO" id="GO:0005049">
    <property type="term" value="F:nuclear export signal receptor activity"/>
    <property type="evidence" value="ECO:0007669"/>
    <property type="project" value="InterPro"/>
</dbReference>
<comment type="subcellular location">
    <subcellularLocation>
        <location evidence="2">Cytoplasm</location>
    </subcellularLocation>
    <subcellularLocation>
        <location evidence="1">Nucleus</location>
    </subcellularLocation>
</comment>
<evidence type="ECO:0000313" key="10">
    <source>
        <dbReference type="EMBL" id="KAJ2784339.1"/>
    </source>
</evidence>
<dbReference type="GO" id="GO:0006611">
    <property type="term" value="P:protein export from nucleus"/>
    <property type="evidence" value="ECO:0007669"/>
    <property type="project" value="TreeGrafter"/>
</dbReference>
<comment type="caution">
    <text evidence="10">The sequence shown here is derived from an EMBL/GenBank/DDBJ whole genome shotgun (WGS) entry which is preliminary data.</text>
</comment>
<evidence type="ECO:0000256" key="5">
    <source>
        <dbReference type="ARBA" id="ARBA00022490"/>
    </source>
</evidence>
<keyword evidence="6" id="KW-0653">Protein transport</keyword>
<keyword evidence="11" id="KW-1185">Reference proteome</keyword>
<dbReference type="GO" id="GO:0005737">
    <property type="term" value="C:cytoplasm"/>
    <property type="evidence" value="ECO:0007669"/>
    <property type="project" value="UniProtKB-SubCell"/>
</dbReference>
<evidence type="ECO:0000256" key="9">
    <source>
        <dbReference type="SAM" id="MobiDB-lite"/>
    </source>
</evidence>
<keyword evidence="5" id="KW-0963">Cytoplasm</keyword>
<dbReference type="PANTHER" id="PTHR12596:SF1">
    <property type="entry name" value="EXPORTIN-4"/>
    <property type="match status" value="1"/>
</dbReference>
<feature type="region of interest" description="Disordered" evidence="9">
    <location>
        <begin position="514"/>
        <end position="535"/>
    </location>
</feature>
<dbReference type="AlphaFoldDB" id="A0A9W8HDR4"/>
<evidence type="ECO:0000256" key="3">
    <source>
        <dbReference type="ARBA" id="ARBA00009466"/>
    </source>
</evidence>
<dbReference type="InterPro" id="IPR016024">
    <property type="entry name" value="ARM-type_fold"/>
</dbReference>
<reference evidence="10" key="1">
    <citation type="submission" date="2022-07" db="EMBL/GenBank/DDBJ databases">
        <title>Phylogenomic reconstructions and comparative analyses of Kickxellomycotina fungi.</title>
        <authorList>
            <person name="Reynolds N.K."/>
            <person name="Stajich J.E."/>
            <person name="Barry K."/>
            <person name="Grigoriev I.V."/>
            <person name="Crous P."/>
            <person name="Smith M.E."/>
        </authorList>
    </citation>
    <scope>NUCLEOTIDE SEQUENCE</scope>
    <source>
        <strain evidence="10">BCRC 34489</strain>
    </source>
</reference>
<keyword evidence="4" id="KW-0813">Transport</keyword>
<dbReference type="InterPro" id="IPR011989">
    <property type="entry name" value="ARM-like"/>
</dbReference>
<dbReference type="Gene3D" id="1.25.10.10">
    <property type="entry name" value="Leucine-rich Repeat Variant"/>
    <property type="match status" value="2"/>
</dbReference>
<dbReference type="OrthoDB" id="5548448at2759"/>
<feature type="compositionally biased region" description="Low complexity" evidence="9">
    <location>
        <begin position="520"/>
        <end position="530"/>
    </location>
</feature>
<sequence length="1271" mass="142230">MDYSKLLEELEQASGDFQVPATRFAAEKMLQDLGKRPDAVAFGKYALANSSIGTAKFFALRGIKESVISSYAVLGLASALSLRDELLQLALSNSRDIESFVLDSLCWVIAVITKRAWMDSSEDQRMSFTHALCEDIERHNTPCIGLVVATYLIDEISGGSKCSEFSLPWEFHYLCKQTFENTHLKRLFEAALKVMHHQLQRSLDTQSVSPGGSRTIAYERRSALHVVERVLGWTFTSSDTNKVIDLAFGSSGAASKSGASSRRSGNPAHSNDLEDGDEYNKPGHAILDNELQNRTPLFPSEWQDLLLNSDVLALFFSIYEATLKDQMHIYFSPGSSHMALQCMIQISGLRGKPIFRQTATKSADALRAHYATAIMQNQHRIIRHVCTMDLTSDASEEMVVATTQMVRRFIEAQLDEQPETTVAGERLHPLALLAAGVPETFEYFGEVSKFICLLLRATSGILKTGDHEGIDEDFGDMDNYFVMQAFDELASAWTSIINEIREWRFQVEASSGAEQGQLTGNNNNNSNDGGNPKRVDIDGQIGNRSVLESFTQFLTQTAYMIRSEYIQLRMLMCEDSVKESNSRDDAQSIDHGLLAKDYIVYEDQLQFFALLARLDIRQSMDRLYESLYSRCSALQSEFSRLESAMSSGTYADADSTNTQHSIDILHEQIHWIVLLMGYTLADSGNSERVLIPGSILETSAASHDIEHDYVVQGIMTILKTLQFELMSPSSILASYGSPLLVETLLWTLKRIAPVYFMIDSSDYRQPSANIVSSFGKSSDGGSGPAVIDGIIDLVRRTFDLWISEEDVLQMCVDMLLAFGQRPNIAQEITRSFRFTPLMMYFTGNIHRFPESIHGSMIEALAVLCCHSSSEEHERGFTELKSLILMNIAQVVQDREFSRHFQDSQVIGRLLDGLDMLDGIISAANLRNMDMLFDLLFEVQPFFEQMLSIYAYGQDIPRKIIQIVESAGRYLDISSLPDNSQMIRFSLNVRSVLQKYEQSYHGSTTYEPSADTETLTGITTLVQAVSYLVNNEMGFAPNELDRQISRDVSDSFGETEIFGLYCIHKTSTQAQITAPNVMRVYMQMLSELIQFRTPSLVRWLPANTWQSIISMLIAGVDNDIYDVEQRTYEAIGKLGAYIKLVGLGNASPELHHIFSQGIKQLLTKLFSALLFSPFDSQLVESAGTALITLGFIDSAHMHDCFRELLTQGGSSTVFAERLSTTFTKFNHDLEACDAVKLFLSSTSPIPDPIDGASLRQPLFEFLVRARAVIRVK</sequence>
<dbReference type="SUPFAM" id="SSF48371">
    <property type="entry name" value="ARM repeat"/>
    <property type="match status" value="1"/>
</dbReference>
<evidence type="ECO:0000256" key="8">
    <source>
        <dbReference type="ARBA" id="ARBA00040444"/>
    </source>
</evidence>
<gene>
    <name evidence="10" type="ORF">GGI15_002286</name>
</gene>
<evidence type="ECO:0000256" key="6">
    <source>
        <dbReference type="ARBA" id="ARBA00022927"/>
    </source>
</evidence>
<organism evidence="10 11">
    <name type="scientific">Coemansia interrupta</name>
    <dbReference type="NCBI Taxonomy" id="1126814"/>
    <lineage>
        <taxon>Eukaryota</taxon>
        <taxon>Fungi</taxon>
        <taxon>Fungi incertae sedis</taxon>
        <taxon>Zoopagomycota</taxon>
        <taxon>Kickxellomycotina</taxon>
        <taxon>Kickxellomycetes</taxon>
        <taxon>Kickxellales</taxon>
        <taxon>Kickxellaceae</taxon>
        <taxon>Coemansia</taxon>
    </lineage>
</organism>
<feature type="region of interest" description="Disordered" evidence="9">
    <location>
        <begin position="251"/>
        <end position="284"/>
    </location>
</feature>
<dbReference type="InterPro" id="IPR044189">
    <property type="entry name" value="XPO4/7-like"/>
</dbReference>
<dbReference type="EMBL" id="JANBUM010000116">
    <property type="protein sequence ID" value="KAJ2784339.1"/>
    <property type="molecule type" value="Genomic_DNA"/>
</dbReference>
<evidence type="ECO:0000313" key="11">
    <source>
        <dbReference type="Proteomes" id="UP001140172"/>
    </source>
</evidence>
<evidence type="ECO:0000256" key="1">
    <source>
        <dbReference type="ARBA" id="ARBA00004123"/>
    </source>
</evidence>
<dbReference type="Proteomes" id="UP001140172">
    <property type="component" value="Unassembled WGS sequence"/>
</dbReference>
<evidence type="ECO:0000256" key="4">
    <source>
        <dbReference type="ARBA" id="ARBA00022448"/>
    </source>
</evidence>
<evidence type="ECO:0000256" key="2">
    <source>
        <dbReference type="ARBA" id="ARBA00004496"/>
    </source>
</evidence>